<dbReference type="PANTHER" id="PTHR34366:SF2">
    <property type="entry name" value="OS07G0289901 PROTEIN"/>
    <property type="match status" value="1"/>
</dbReference>
<proteinExistence type="predicted"/>
<evidence type="ECO:0000259" key="1">
    <source>
        <dbReference type="Pfam" id="PF24865"/>
    </source>
</evidence>
<feature type="domain" description="DUF7731" evidence="1">
    <location>
        <begin position="24"/>
        <end position="123"/>
    </location>
</feature>
<dbReference type="Pfam" id="PF24865">
    <property type="entry name" value="DUF7731"/>
    <property type="match status" value="1"/>
</dbReference>
<name>A0AAV5L376_9ROSI</name>
<evidence type="ECO:0000313" key="2">
    <source>
        <dbReference type="EMBL" id="GKV31391.1"/>
    </source>
</evidence>
<comment type="caution">
    <text evidence="2">The sequence shown here is derived from an EMBL/GenBank/DDBJ whole genome shotgun (WGS) entry which is preliminary data.</text>
</comment>
<dbReference type="PANTHER" id="PTHR34366">
    <property type="entry name" value="OS07G0289901 PROTEIN-RELATED"/>
    <property type="match status" value="1"/>
</dbReference>
<keyword evidence="3" id="KW-1185">Reference proteome</keyword>
<dbReference type="AlphaFoldDB" id="A0AAV5L376"/>
<protein>
    <recommendedName>
        <fullName evidence="1">DUF7731 domain-containing protein</fullName>
    </recommendedName>
</protein>
<organism evidence="2 3">
    <name type="scientific">Rubroshorea leprosula</name>
    <dbReference type="NCBI Taxonomy" id="152421"/>
    <lineage>
        <taxon>Eukaryota</taxon>
        <taxon>Viridiplantae</taxon>
        <taxon>Streptophyta</taxon>
        <taxon>Embryophyta</taxon>
        <taxon>Tracheophyta</taxon>
        <taxon>Spermatophyta</taxon>
        <taxon>Magnoliopsida</taxon>
        <taxon>eudicotyledons</taxon>
        <taxon>Gunneridae</taxon>
        <taxon>Pentapetalae</taxon>
        <taxon>rosids</taxon>
        <taxon>malvids</taxon>
        <taxon>Malvales</taxon>
        <taxon>Dipterocarpaceae</taxon>
        <taxon>Rubroshorea</taxon>
    </lineage>
</organism>
<gene>
    <name evidence="2" type="ORF">SLEP1_g40083</name>
</gene>
<reference evidence="2 3" key="1">
    <citation type="journal article" date="2021" name="Commun. Biol.">
        <title>The genome of Shorea leprosula (Dipterocarpaceae) highlights the ecological relevance of drought in aseasonal tropical rainforests.</title>
        <authorList>
            <person name="Ng K.K.S."/>
            <person name="Kobayashi M.J."/>
            <person name="Fawcett J.A."/>
            <person name="Hatakeyama M."/>
            <person name="Paape T."/>
            <person name="Ng C.H."/>
            <person name="Ang C.C."/>
            <person name="Tnah L.H."/>
            <person name="Lee C.T."/>
            <person name="Nishiyama T."/>
            <person name="Sese J."/>
            <person name="O'Brien M.J."/>
            <person name="Copetti D."/>
            <person name="Mohd Noor M.I."/>
            <person name="Ong R.C."/>
            <person name="Putra M."/>
            <person name="Sireger I.Z."/>
            <person name="Indrioko S."/>
            <person name="Kosugi Y."/>
            <person name="Izuno A."/>
            <person name="Isagi Y."/>
            <person name="Lee S.L."/>
            <person name="Shimizu K.K."/>
        </authorList>
    </citation>
    <scope>NUCLEOTIDE SEQUENCE [LARGE SCALE GENOMIC DNA]</scope>
    <source>
        <strain evidence="2">214</strain>
    </source>
</reference>
<evidence type="ECO:0000313" key="3">
    <source>
        <dbReference type="Proteomes" id="UP001054252"/>
    </source>
</evidence>
<dbReference type="EMBL" id="BPVZ01000091">
    <property type="protein sequence ID" value="GKV31391.1"/>
    <property type="molecule type" value="Genomic_DNA"/>
</dbReference>
<accession>A0AAV5L376</accession>
<dbReference type="InterPro" id="IPR056633">
    <property type="entry name" value="DUF7731"/>
</dbReference>
<sequence length="152" mass="16608">MSAFCLYLGKADDVPQTGGGAVDPAQIVAKALLCFNQKSIYSSCAESYRLTATGNLNVPQDYTNQYCNGPCLTETQLVLNCIENIMTNFVFYNRATIQDIRDTIQAACGYGPQRGDFNVLEHIEAEGSRANRAATRIPVSLGLMIIGRILFL</sequence>
<dbReference type="Proteomes" id="UP001054252">
    <property type="component" value="Unassembled WGS sequence"/>
</dbReference>